<organism evidence="2 3">
    <name type="scientific">Desulfococcus multivorans DSM 2059</name>
    <dbReference type="NCBI Taxonomy" id="1121405"/>
    <lineage>
        <taxon>Bacteria</taxon>
        <taxon>Pseudomonadati</taxon>
        <taxon>Thermodesulfobacteriota</taxon>
        <taxon>Desulfobacteria</taxon>
        <taxon>Desulfobacterales</taxon>
        <taxon>Desulfococcaceae</taxon>
        <taxon>Desulfococcus</taxon>
    </lineage>
</organism>
<dbReference type="Pfam" id="PF01871">
    <property type="entry name" value="AMMECR1"/>
    <property type="match status" value="1"/>
</dbReference>
<keyword evidence="3" id="KW-1185">Reference proteome</keyword>
<feature type="domain" description="AMMECR1" evidence="1">
    <location>
        <begin position="10"/>
        <end position="194"/>
    </location>
</feature>
<evidence type="ECO:0000259" key="1">
    <source>
        <dbReference type="PROSITE" id="PS51112"/>
    </source>
</evidence>
<name>S7V9W0_DESML</name>
<dbReference type="InterPro" id="IPR002733">
    <property type="entry name" value="AMMECR1_domain"/>
</dbReference>
<dbReference type="InterPro" id="IPR027623">
    <property type="entry name" value="AmmeMemoSam_A"/>
</dbReference>
<accession>S7V9W0</accession>
<dbReference type="PANTHER" id="PTHR13016">
    <property type="entry name" value="AMMECR1 HOMOLOG"/>
    <property type="match status" value="1"/>
</dbReference>
<sequence>MDHMKGLTDDEKRTLLAVARAAIVSKLHSKEATSRPEAPSPPLGQLRGCFVSLHKKRALRGCIGIIEPIAPLIDGIHENALNAAFRDPRFSAVEEKELGEIEIEISVLTPPQPLVFSNPEALLAQLKPGVHGVILSKGGRRSTFLPQVWHQLPEKERFLEHLCLKAGMKGDCWKDAAVKVHVYEVESFSESDLS</sequence>
<dbReference type="AlphaFoldDB" id="S7V9W0"/>
<gene>
    <name evidence="2" type="ORF">dsmv_2044</name>
</gene>
<comment type="caution">
    <text evidence="2">The sequence shown here is derived from an EMBL/GenBank/DDBJ whole genome shotgun (WGS) entry which is preliminary data.</text>
</comment>
<dbReference type="Proteomes" id="UP000014977">
    <property type="component" value="Unassembled WGS sequence"/>
</dbReference>
<evidence type="ECO:0000313" key="3">
    <source>
        <dbReference type="Proteomes" id="UP000014977"/>
    </source>
</evidence>
<dbReference type="Gene3D" id="3.30.1490.150">
    <property type="entry name" value="Hypothetical protein ph0010, domain 2"/>
    <property type="match status" value="1"/>
</dbReference>
<dbReference type="NCBIfam" id="TIGR00296">
    <property type="entry name" value="TIGR00296 family protein"/>
    <property type="match status" value="1"/>
</dbReference>
<evidence type="ECO:0000313" key="2">
    <source>
        <dbReference type="EMBL" id="EPR41263.1"/>
    </source>
</evidence>
<protein>
    <submittedName>
        <fullName evidence="2">AMMECR1 domain containing protein</fullName>
    </submittedName>
</protein>
<dbReference type="InterPro" id="IPR023473">
    <property type="entry name" value="AMMECR1"/>
</dbReference>
<dbReference type="NCBIfam" id="TIGR04335">
    <property type="entry name" value="AmmeMemoSam_A"/>
    <property type="match status" value="1"/>
</dbReference>
<dbReference type="PROSITE" id="PS51112">
    <property type="entry name" value="AMMECR1"/>
    <property type="match status" value="1"/>
</dbReference>
<dbReference type="PANTHER" id="PTHR13016:SF0">
    <property type="entry name" value="AMME SYNDROME CANDIDATE GENE 1 PROTEIN"/>
    <property type="match status" value="1"/>
</dbReference>
<dbReference type="STRING" id="897.B2D07_06880"/>
<dbReference type="EMBL" id="ATHJ01000076">
    <property type="protein sequence ID" value="EPR41263.1"/>
    <property type="molecule type" value="Genomic_DNA"/>
</dbReference>
<reference evidence="2 3" key="1">
    <citation type="journal article" date="2013" name="Genome Announc.">
        <title>Draft genome sequences for three mercury-methylating, sulfate-reducing bacteria.</title>
        <authorList>
            <person name="Brown S.D."/>
            <person name="Hurt R.A.Jr."/>
            <person name="Gilmour C.C."/>
            <person name="Elias D.A."/>
        </authorList>
    </citation>
    <scope>NUCLEOTIDE SEQUENCE [LARGE SCALE GENOMIC DNA]</scope>
    <source>
        <strain evidence="2 3">DSM 2059</strain>
    </source>
</reference>
<dbReference type="eggNOG" id="COG2078">
    <property type="taxonomic scope" value="Bacteria"/>
</dbReference>
<dbReference type="InterPro" id="IPR036071">
    <property type="entry name" value="AMMECR1_dom_sf"/>
</dbReference>
<dbReference type="SUPFAM" id="SSF143447">
    <property type="entry name" value="AMMECR1-like"/>
    <property type="match status" value="1"/>
</dbReference>
<proteinExistence type="predicted"/>
<dbReference type="Gene3D" id="3.30.700.20">
    <property type="entry name" value="Hypothetical protein ph0010, domain 1"/>
    <property type="match status" value="1"/>
</dbReference>
<dbReference type="InterPro" id="IPR027485">
    <property type="entry name" value="AMMECR1_N"/>
</dbReference>